<dbReference type="InterPro" id="IPR029044">
    <property type="entry name" value="Nucleotide-diphossugar_trans"/>
</dbReference>
<dbReference type="RefSeq" id="WP_084359085.1">
    <property type="nucleotide sequence ID" value="NZ_CP014504.1"/>
</dbReference>
<dbReference type="OrthoDB" id="9770457at2"/>
<evidence type="ECO:0000313" key="2">
    <source>
        <dbReference type="EMBL" id="AMP97812.1"/>
    </source>
</evidence>
<dbReference type="AlphaFoldDB" id="A0A127V8V1"/>
<dbReference type="SUPFAM" id="SSF53448">
    <property type="entry name" value="Nucleotide-diphospho-sugar transferases"/>
    <property type="match status" value="1"/>
</dbReference>
<protein>
    <recommendedName>
        <fullName evidence="1">Glycosyltransferase 2-like domain-containing protein</fullName>
    </recommendedName>
</protein>
<dbReference type="Proteomes" id="UP000071561">
    <property type="component" value="Chromosome"/>
</dbReference>
<feature type="domain" description="Glycosyltransferase 2-like" evidence="1">
    <location>
        <begin position="8"/>
        <end position="138"/>
    </location>
</feature>
<dbReference type="GO" id="GO:0016758">
    <property type="term" value="F:hexosyltransferase activity"/>
    <property type="evidence" value="ECO:0007669"/>
    <property type="project" value="UniProtKB-ARBA"/>
</dbReference>
<proteinExistence type="predicted"/>
<dbReference type="Pfam" id="PF00535">
    <property type="entry name" value="Glycos_transf_2"/>
    <property type="match status" value="1"/>
</dbReference>
<dbReference type="KEGG" id="pcm:AY601_0871"/>
<dbReference type="CDD" id="cd00761">
    <property type="entry name" value="Glyco_tranf_GTA_type"/>
    <property type="match status" value="1"/>
</dbReference>
<accession>A0A127V8V1</accession>
<keyword evidence="3" id="KW-1185">Reference proteome</keyword>
<name>A0A127V8V1_9SPHI</name>
<dbReference type="Gene3D" id="3.90.550.10">
    <property type="entry name" value="Spore Coat Polysaccharide Biosynthesis Protein SpsA, Chain A"/>
    <property type="match status" value="1"/>
</dbReference>
<evidence type="ECO:0000259" key="1">
    <source>
        <dbReference type="Pfam" id="PF00535"/>
    </source>
</evidence>
<dbReference type="PATRIC" id="fig|188932.3.peg.896"/>
<organism evidence="2 3">
    <name type="scientific">Pedobacter cryoconitis</name>
    <dbReference type="NCBI Taxonomy" id="188932"/>
    <lineage>
        <taxon>Bacteria</taxon>
        <taxon>Pseudomonadati</taxon>
        <taxon>Bacteroidota</taxon>
        <taxon>Sphingobacteriia</taxon>
        <taxon>Sphingobacteriales</taxon>
        <taxon>Sphingobacteriaceae</taxon>
        <taxon>Pedobacter</taxon>
    </lineage>
</organism>
<dbReference type="PANTHER" id="PTHR22916:SF3">
    <property type="entry name" value="UDP-GLCNAC:BETAGAL BETA-1,3-N-ACETYLGLUCOSAMINYLTRANSFERASE-LIKE PROTEIN 1"/>
    <property type="match status" value="1"/>
</dbReference>
<dbReference type="InterPro" id="IPR001173">
    <property type="entry name" value="Glyco_trans_2-like"/>
</dbReference>
<dbReference type="PANTHER" id="PTHR22916">
    <property type="entry name" value="GLYCOSYLTRANSFERASE"/>
    <property type="match status" value="1"/>
</dbReference>
<evidence type="ECO:0000313" key="3">
    <source>
        <dbReference type="Proteomes" id="UP000071561"/>
    </source>
</evidence>
<sequence>MINPPLVSCIMPTANRQKFIPFAIEYFLKQDYPNAELVIIDDGTNSIASLIPDDPKIKYFYTEPLGTIGIKRNYACEKAEGEIIMHWDDDDYYAPDWISKMTDALLTSGADIAGLNRVVFYSPPANQRWMYEDSDVDKPWLCGATMTYRKSFWQQHPFIDLQVGEDYDFVWNSGAKTFALDYVQGFVAILHAHNTSIKPVENPKHKKHAIGWDAPEDEKES</sequence>
<reference evidence="2 3" key="1">
    <citation type="submission" date="2016-03" db="EMBL/GenBank/DDBJ databases">
        <title>Complete genome sequence of Pedobacter cryoconitis PAMC 27485.</title>
        <authorList>
            <person name="Lee J."/>
            <person name="Kim O.-S."/>
        </authorList>
    </citation>
    <scope>NUCLEOTIDE SEQUENCE [LARGE SCALE GENOMIC DNA]</scope>
    <source>
        <strain evidence="2 3">PAMC 27485</strain>
    </source>
</reference>
<dbReference type="EMBL" id="CP014504">
    <property type="protein sequence ID" value="AMP97812.1"/>
    <property type="molecule type" value="Genomic_DNA"/>
</dbReference>
<gene>
    <name evidence="2" type="ORF">AY601_0871</name>
</gene>